<evidence type="ECO:0000313" key="2">
    <source>
        <dbReference type="EMBL" id="QHT28591.1"/>
    </source>
</evidence>
<name>A0A6C0EIV4_9ZZZZ</name>
<keyword evidence="1" id="KW-1133">Transmembrane helix</keyword>
<reference evidence="2" key="1">
    <citation type="journal article" date="2020" name="Nature">
        <title>Giant virus diversity and host interactions through global metagenomics.</title>
        <authorList>
            <person name="Schulz F."/>
            <person name="Roux S."/>
            <person name="Paez-Espino D."/>
            <person name="Jungbluth S."/>
            <person name="Walsh D.A."/>
            <person name="Denef V.J."/>
            <person name="McMahon K.D."/>
            <person name="Konstantinidis K.T."/>
            <person name="Eloe-Fadrosh E.A."/>
            <person name="Kyrpides N.C."/>
            <person name="Woyke T."/>
        </authorList>
    </citation>
    <scope>NUCLEOTIDE SEQUENCE</scope>
    <source>
        <strain evidence="2">GVMAG-M-3300001351-8</strain>
    </source>
</reference>
<feature type="transmembrane region" description="Helical" evidence="1">
    <location>
        <begin position="5"/>
        <end position="21"/>
    </location>
</feature>
<dbReference type="AlphaFoldDB" id="A0A6C0EIV4"/>
<sequence>MKSIILILFIIGISLIIIGYYEHMQLNPVNKIEYRYISRNYLEDQMADQNLRNKYSDLFNRTGVWSGYPFDSNLQ</sequence>
<proteinExistence type="predicted"/>
<accession>A0A6C0EIV4</accession>
<keyword evidence="1" id="KW-0812">Transmembrane</keyword>
<organism evidence="2">
    <name type="scientific">viral metagenome</name>
    <dbReference type="NCBI Taxonomy" id="1070528"/>
    <lineage>
        <taxon>unclassified sequences</taxon>
        <taxon>metagenomes</taxon>
        <taxon>organismal metagenomes</taxon>
    </lineage>
</organism>
<evidence type="ECO:0000256" key="1">
    <source>
        <dbReference type="SAM" id="Phobius"/>
    </source>
</evidence>
<protein>
    <submittedName>
        <fullName evidence="2">Uncharacterized protein</fullName>
    </submittedName>
</protein>
<keyword evidence="1" id="KW-0472">Membrane</keyword>
<dbReference type="EMBL" id="MN738863">
    <property type="protein sequence ID" value="QHT28591.1"/>
    <property type="molecule type" value="Genomic_DNA"/>
</dbReference>